<feature type="transmembrane region" description="Helical" evidence="1">
    <location>
        <begin position="157"/>
        <end position="177"/>
    </location>
</feature>
<keyword evidence="3" id="KW-0645">Protease</keyword>
<feature type="transmembrane region" description="Helical" evidence="1">
    <location>
        <begin position="228"/>
        <end position="250"/>
    </location>
</feature>
<protein>
    <submittedName>
        <fullName evidence="3">CAAX amino terminal protease self- immunity</fullName>
    </submittedName>
</protein>
<dbReference type="GO" id="GO:0006508">
    <property type="term" value="P:proteolysis"/>
    <property type="evidence" value="ECO:0007669"/>
    <property type="project" value="UniProtKB-KW"/>
</dbReference>
<dbReference type="EMBL" id="CACRUT010000015">
    <property type="protein sequence ID" value="VYU28829.1"/>
    <property type="molecule type" value="Genomic_DNA"/>
</dbReference>
<evidence type="ECO:0000313" key="3">
    <source>
        <dbReference type="EMBL" id="VYU28829.1"/>
    </source>
</evidence>
<name>A0A6N3DP26_9BACT</name>
<feature type="domain" description="CAAX prenyl protease 2/Lysostaphin resistance protein A-like" evidence="2">
    <location>
        <begin position="123"/>
        <end position="210"/>
    </location>
</feature>
<reference evidence="3" key="1">
    <citation type="submission" date="2019-11" db="EMBL/GenBank/DDBJ databases">
        <authorList>
            <person name="Feng L."/>
        </authorList>
    </citation>
    <scope>NUCLEOTIDE SEQUENCE</scope>
    <source>
        <strain evidence="3">PclaraLFYP37</strain>
    </source>
</reference>
<keyword evidence="1" id="KW-0812">Transmembrane</keyword>
<keyword evidence="1" id="KW-0472">Membrane</keyword>
<dbReference type="PANTHER" id="PTHR36435">
    <property type="entry name" value="SLR1288 PROTEIN"/>
    <property type="match status" value="1"/>
</dbReference>
<dbReference type="RefSeq" id="WP_412441954.1">
    <property type="nucleotide sequence ID" value="NZ_CACRUT010000015.1"/>
</dbReference>
<dbReference type="Pfam" id="PF02517">
    <property type="entry name" value="Rce1-like"/>
    <property type="match status" value="1"/>
</dbReference>
<keyword evidence="1" id="KW-1133">Transmembrane helix</keyword>
<dbReference type="InterPro" id="IPR052710">
    <property type="entry name" value="CAAX_protease"/>
</dbReference>
<feature type="transmembrane region" description="Helical" evidence="1">
    <location>
        <begin position="115"/>
        <end position="136"/>
    </location>
</feature>
<feature type="transmembrane region" description="Helical" evidence="1">
    <location>
        <begin position="48"/>
        <end position="70"/>
    </location>
</feature>
<gene>
    <name evidence="3" type="ORF">PCLFYP37_02413</name>
</gene>
<proteinExistence type="predicted"/>
<feature type="transmembrane region" description="Helical" evidence="1">
    <location>
        <begin position="197"/>
        <end position="216"/>
    </location>
</feature>
<dbReference type="GO" id="GO:0004175">
    <property type="term" value="F:endopeptidase activity"/>
    <property type="evidence" value="ECO:0007669"/>
    <property type="project" value="UniProtKB-ARBA"/>
</dbReference>
<evidence type="ECO:0000256" key="1">
    <source>
        <dbReference type="SAM" id="Phobius"/>
    </source>
</evidence>
<dbReference type="GO" id="GO:0080120">
    <property type="term" value="P:CAAX-box protein maturation"/>
    <property type="evidence" value="ECO:0007669"/>
    <property type="project" value="UniProtKB-ARBA"/>
</dbReference>
<keyword evidence="3" id="KW-0378">Hydrolase</keyword>
<dbReference type="PANTHER" id="PTHR36435:SF1">
    <property type="entry name" value="CAAX AMINO TERMINAL PROTEASE FAMILY PROTEIN"/>
    <property type="match status" value="1"/>
</dbReference>
<dbReference type="InterPro" id="IPR003675">
    <property type="entry name" value="Rce1/LyrA-like_dom"/>
</dbReference>
<evidence type="ECO:0000259" key="2">
    <source>
        <dbReference type="Pfam" id="PF02517"/>
    </source>
</evidence>
<accession>A0A6N3DP26</accession>
<feature type="transmembrane region" description="Helical" evidence="1">
    <location>
        <begin position="7"/>
        <end position="28"/>
    </location>
</feature>
<dbReference type="AlphaFoldDB" id="A0A6N3DP26"/>
<organism evidence="3">
    <name type="scientific">Paraprevotella clara</name>
    <dbReference type="NCBI Taxonomy" id="454154"/>
    <lineage>
        <taxon>Bacteria</taxon>
        <taxon>Pseudomonadati</taxon>
        <taxon>Bacteroidota</taxon>
        <taxon>Bacteroidia</taxon>
        <taxon>Bacteroidales</taxon>
        <taxon>Prevotellaceae</taxon>
        <taxon>Paraprevotella</taxon>
    </lineage>
</organism>
<sequence length="265" mass="29310">MKRTVCLVIIFLLAQVLSSLVVLFFFNLSDLLHEGRLDVNALATSPSALGISLLLNGAVVWAVMTLLRWTDRKSCRFGQIKWPVYVGVVLWMLPVIFIVNLLLETLTLEDLNKDVFATLVYNPWGVLAIVLVGPVTEELVFRMGIQRHLIRHRMRPWMAILLSALIFGAVHGNPAQIPGAVVFGWVLGWLYWRSGTIWIPVAAHVFNNFVGVAMIWCTGDMDTTLVELCGGAVATSVWALAAAVCGYVGYRYLDKVLEGKGIGRG</sequence>
<feature type="transmembrane region" description="Helical" evidence="1">
    <location>
        <begin position="82"/>
        <end position="103"/>
    </location>
</feature>